<dbReference type="STRING" id="1298598.JCM21714_3866"/>
<evidence type="ECO:0000313" key="1">
    <source>
        <dbReference type="EMBL" id="GAE94686.1"/>
    </source>
</evidence>
<proteinExistence type="predicted"/>
<accession>W4VNF6</accession>
<dbReference type="SMART" id="SM00028">
    <property type="entry name" value="TPR"/>
    <property type="match status" value="1"/>
</dbReference>
<comment type="caution">
    <text evidence="1">The sequence shown here is derived from an EMBL/GenBank/DDBJ whole genome shotgun (WGS) entry which is preliminary data.</text>
</comment>
<keyword evidence="2" id="KW-1185">Reference proteome</keyword>
<gene>
    <name evidence="1" type="ORF">JCM21714_3866</name>
</gene>
<dbReference type="eggNOG" id="COG4235">
    <property type="taxonomic scope" value="Bacteria"/>
</dbReference>
<dbReference type="AlphaFoldDB" id="W4VNF6"/>
<dbReference type="RefSeq" id="WP_035725359.1">
    <property type="nucleotide sequence ID" value="NZ_BAVS01000029.1"/>
</dbReference>
<protein>
    <submittedName>
        <fullName evidence="1">ABC transporter related</fullName>
    </submittedName>
</protein>
<dbReference type="Gene3D" id="1.25.40.10">
    <property type="entry name" value="Tetratricopeptide repeat domain"/>
    <property type="match status" value="1"/>
</dbReference>
<evidence type="ECO:0000313" key="2">
    <source>
        <dbReference type="Proteomes" id="UP000019102"/>
    </source>
</evidence>
<name>W4VNF6_9BACI</name>
<dbReference type="Proteomes" id="UP000019102">
    <property type="component" value="Unassembled WGS sequence"/>
</dbReference>
<dbReference type="OrthoDB" id="2697226at2"/>
<reference evidence="1 2" key="1">
    <citation type="journal article" date="2014" name="Genome Announc.">
        <title>Draft Genome Sequence of the Boron-Tolerant and Moderately Halotolerant Bacterium Gracilibacillus boraciitolerans JCM 21714T.</title>
        <authorList>
            <person name="Ahmed I."/>
            <person name="Oshima K."/>
            <person name="Suda W."/>
            <person name="Kitamura K."/>
            <person name="Iida T."/>
            <person name="Ohmori Y."/>
            <person name="Fujiwara T."/>
            <person name="Hattori M."/>
            <person name="Ohkuma M."/>
        </authorList>
    </citation>
    <scope>NUCLEOTIDE SEQUENCE [LARGE SCALE GENOMIC DNA]</scope>
    <source>
        <strain evidence="1 2">JCM 21714</strain>
    </source>
</reference>
<dbReference type="InterPro" id="IPR011990">
    <property type="entry name" value="TPR-like_helical_dom_sf"/>
</dbReference>
<sequence length="351" mass="41113">MSLRTKTIDELFDLEIDLHQLTDEENDSSLNQIISLYEELHKKITRDRGKEYESSLPEIRKKLLRYLIRYGTYLKTQFQKDDYTAEASLRKALRYDNRNPIAHYRLGFLNYKKRRYSNSINHFQQAVKHDVDCPSPEYRLTNQQLYNTQLYLANSSLYIAEEAQQALQRLENKANPDNVPQLERSSLYEKINQNEDLLATNAFAIFTPDGESRCSKEKCDDIAFGEAFPDRIILYFTDRNHLLIYNGKDIQLSVNQAEIMRYLFLKTGEHCPATKNAFSEIFTSSVKNGNIPNNTFTQSVRRLKRKMEQNDVPASVIINSRSLNSEPAYYYTDAMPYIIMHRTDTTFILDQ</sequence>
<organism evidence="1 2">
    <name type="scientific">Gracilibacillus boraciitolerans JCM 21714</name>
    <dbReference type="NCBI Taxonomy" id="1298598"/>
    <lineage>
        <taxon>Bacteria</taxon>
        <taxon>Bacillati</taxon>
        <taxon>Bacillota</taxon>
        <taxon>Bacilli</taxon>
        <taxon>Bacillales</taxon>
        <taxon>Bacillaceae</taxon>
        <taxon>Gracilibacillus</taxon>
    </lineage>
</organism>
<dbReference type="SUPFAM" id="SSF48452">
    <property type="entry name" value="TPR-like"/>
    <property type="match status" value="1"/>
</dbReference>
<dbReference type="EMBL" id="BAVS01000029">
    <property type="protein sequence ID" value="GAE94686.1"/>
    <property type="molecule type" value="Genomic_DNA"/>
</dbReference>
<dbReference type="InterPro" id="IPR019734">
    <property type="entry name" value="TPR_rpt"/>
</dbReference>